<gene>
    <name evidence="1" type="ordered locus">P9303_26901</name>
</gene>
<dbReference type="Proteomes" id="UP000002274">
    <property type="component" value="Chromosome"/>
</dbReference>
<evidence type="ECO:0000313" key="1">
    <source>
        <dbReference type="EMBL" id="ABM79420.1"/>
    </source>
</evidence>
<sequence length="32" mass="3414">MPLAVDAAKALEGAGSRPGKAKHFYLSWLKSL</sequence>
<evidence type="ECO:0000313" key="2">
    <source>
        <dbReference type="Proteomes" id="UP000002274"/>
    </source>
</evidence>
<dbReference type="EMBL" id="CP000554">
    <property type="protein sequence ID" value="ABM79420.1"/>
    <property type="molecule type" value="Genomic_DNA"/>
</dbReference>
<reference evidence="1 2" key="1">
    <citation type="journal article" date="2007" name="PLoS Genet.">
        <title>Patterns and implications of gene gain and loss in the evolution of Prochlorococcus.</title>
        <authorList>
            <person name="Kettler G.C."/>
            <person name="Martiny A.C."/>
            <person name="Huang K."/>
            <person name="Zucker J."/>
            <person name="Coleman M.L."/>
            <person name="Rodrigue S."/>
            <person name="Chen F."/>
            <person name="Lapidus A."/>
            <person name="Ferriera S."/>
            <person name="Johnson J."/>
            <person name="Steglich C."/>
            <person name="Church G.M."/>
            <person name="Richardson P."/>
            <person name="Chisholm S.W."/>
        </authorList>
    </citation>
    <scope>NUCLEOTIDE SEQUENCE [LARGE SCALE GENOMIC DNA]</scope>
    <source>
        <strain evidence="1 2">MIT 9303</strain>
    </source>
</reference>
<name>A2CD60_PROM3</name>
<proteinExistence type="predicted"/>
<dbReference type="KEGG" id="pmf:P9303_26901"/>
<dbReference type="HOGENOM" id="CLU_3390820_0_0_3"/>
<organism evidence="1 2">
    <name type="scientific">Prochlorococcus marinus (strain MIT 9303)</name>
    <dbReference type="NCBI Taxonomy" id="59922"/>
    <lineage>
        <taxon>Bacteria</taxon>
        <taxon>Bacillati</taxon>
        <taxon>Cyanobacteriota</taxon>
        <taxon>Cyanophyceae</taxon>
        <taxon>Synechococcales</taxon>
        <taxon>Prochlorococcaceae</taxon>
        <taxon>Prochlorococcus</taxon>
    </lineage>
</organism>
<dbReference type="AlphaFoldDB" id="A2CD60"/>
<accession>A2CD60</accession>
<protein>
    <submittedName>
        <fullName evidence="1">Uncharacterized protein</fullName>
    </submittedName>
</protein>